<dbReference type="AlphaFoldDB" id="A0AAN8KDP1"/>
<gene>
    <name evidence="2" type="ORF">SNE40_001066</name>
</gene>
<dbReference type="EMBL" id="JAZGQO010000001">
    <property type="protein sequence ID" value="KAK6195694.1"/>
    <property type="molecule type" value="Genomic_DNA"/>
</dbReference>
<dbReference type="Proteomes" id="UP001347796">
    <property type="component" value="Unassembled WGS sequence"/>
</dbReference>
<protein>
    <submittedName>
        <fullName evidence="2">Uncharacterized protein</fullName>
    </submittedName>
</protein>
<reference evidence="2 3" key="1">
    <citation type="submission" date="2024-01" db="EMBL/GenBank/DDBJ databases">
        <title>The genome of the rayed Mediterranean limpet Patella caerulea (Linnaeus, 1758).</title>
        <authorList>
            <person name="Anh-Thu Weber A."/>
            <person name="Halstead-Nussloch G."/>
        </authorList>
    </citation>
    <scope>NUCLEOTIDE SEQUENCE [LARGE SCALE GENOMIC DNA]</scope>
    <source>
        <strain evidence="2">AATW-2023a</strain>
        <tissue evidence="2">Whole specimen</tissue>
    </source>
</reference>
<feature type="region of interest" description="Disordered" evidence="1">
    <location>
        <begin position="193"/>
        <end position="227"/>
    </location>
</feature>
<organism evidence="2 3">
    <name type="scientific">Patella caerulea</name>
    <name type="common">Rayed Mediterranean limpet</name>
    <dbReference type="NCBI Taxonomy" id="87958"/>
    <lineage>
        <taxon>Eukaryota</taxon>
        <taxon>Metazoa</taxon>
        <taxon>Spiralia</taxon>
        <taxon>Lophotrochozoa</taxon>
        <taxon>Mollusca</taxon>
        <taxon>Gastropoda</taxon>
        <taxon>Patellogastropoda</taxon>
        <taxon>Patelloidea</taxon>
        <taxon>Patellidae</taxon>
        <taxon>Patella</taxon>
    </lineage>
</organism>
<evidence type="ECO:0000313" key="3">
    <source>
        <dbReference type="Proteomes" id="UP001347796"/>
    </source>
</evidence>
<sequence>MAEYNTQSNTPAMHWKAKDLRKEWKRFRQHCDFTLKGPLASKTELEKVNYLMTYIGDKGTFTWAPATTRDGPAENETLRGVYDKYSAYAEPKRNEIRATVLFNKRRQQDEEKFDNFVTDLRLLVADCGYVDTDRQLRDGIVLRSLSGICEKCFEVSDADLTLARAIQIGQLYETSKADMKTIIDEDPKVNYVYQNRKPGKKKSDLRRNEKKNRNFKARNKTFEGRES</sequence>
<evidence type="ECO:0000256" key="1">
    <source>
        <dbReference type="SAM" id="MobiDB-lite"/>
    </source>
</evidence>
<name>A0AAN8KDP1_PATCE</name>
<evidence type="ECO:0000313" key="2">
    <source>
        <dbReference type="EMBL" id="KAK6195694.1"/>
    </source>
</evidence>
<dbReference type="PANTHER" id="PTHR33198">
    <property type="entry name" value="ANK_REP_REGION DOMAIN-CONTAINING PROTEIN-RELATED"/>
    <property type="match status" value="1"/>
</dbReference>
<proteinExistence type="predicted"/>
<accession>A0AAN8KDP1</accession>
<keyword evidence="3" id="KW-1185">Reference proteome</keyword>
<dbReference type="PANTHER" id="PTHR33198:SF20">
    <property type="entry name" value="RETROTRANSPOSON GAG DOMAIN-CONTAINING PROTEIN"/>
    <property type="match status" value="1"/>
</dbReference>
<comment type="caution">
    <text evidence="2">The sequence shown here is derived from an EMBL/GenBank/DDBJ whole genome shotgun (WGS) entry which is preliminary data.</text>
</comment>
<feature type="compositionally biased region" description="Basic residues" evidence="1">
    <location>
        <begin position="208"/>
        <end position="219"/>
    </location>
</feature>